<dbReference type="Pfam" id="PF01553">
    <property type="entry name" value="Acyltransferase"/>
    <property type="match status" value="1"/>
</dbReference>
<keyword evidence="2 6" id="KW-0808">Transferase</keyword>
<keyword evidence="4" id="KW-0472">Membrane</keyword>
<evidence type="ECO:0000313" key="7">
    <source>
        <dbReference type="Proteomes" id="UP000035682"/>
    </source>
</evidence>
<protein>
    <submittedName>
        <fullName evidence="6 8">Acyl-CoA:lysophosphatidylglycerol acyltransferase 1</fullName>
    </submittedName>
</protein>
<dbReference type="SMART" id="SM00563">
    <property type="entry name" value="PlsC"/>
    <property type="match status" value="1"/>
</dbReference>
<dbReference type="GeneID" id="36374294"/>
<evidence type="ECO:0000313" key="8">
    <source>
        <dbReference type="WBParaSite" id="SRAE_1000020500.1"/>
    </source>
</evidence>
<dbReference type="GO" id="GO:0005783">
    <property type="term" value="C:endoplasmic reticulum"/>
    <property type="evidence" value="ECO:0007669"/>
    <property type="project" value="TreeGrafter"/>
</dbReference>
<dbReference type="WBParaSite" id="SRAE_1000020500.1">
    <property type="protein sequence ID" value="SRAE_1000020500.1"/>
    <property type="gene ID" value="WBGene00256799"/>
</dbReference>
<reference evidence="8" key="2">
    <citation type="submission" date="2020-12" db="UniProtKB">
        <authorList>
            <consortium name="WormBaseParasite"/>
        </authorList>
    </citation>
    <scope>IDENTIFICATION</scope>
</reference>
<dbReference type="RefSeq" id="XP_024501131.1">
    <property type="nucleotide sequence ID" value="XM_024647010.1"/>
</dbReference>
<sequence length="427" mass="50267">MITNTIDDHHQHDGTSTIIFNSKKKNCEGEDTIMVKRNNTNTTINNDIPTEDDDITGPEEYVFLSNFSNFLNVFIAIIWLIMTVFIVPICVILIRSFILEPTRWINQKWFNYLEHKCCKMVNDHWVSAGTFAGLQVIEYGDDITKIQDDRVLFLPNHLGLLDHFILMTAFFNKNTLPGKYIWVIFNIWKWTPLGFMWMAHGNFFINGGAKRREKVLGDFRKHLNNIYWTNDLGYIIMYPEGSRLYLVKESGANFAINNNLKPLEHCTYPRIGAAKTILDVVGPKNITENDIDNNGYLKKPIKYIVDCTLGYPKGIVPDIRDALLQEWPHGTSKVGIHYKIYKATDEMCNEENLQQFLYKCYQEKDKLLDYYYKNDTFPNTKPRIVSFPWNRMIIVEIFWLSIFFTSYYFIMKPLFIYFFQMFFLTNN</sequence>
<keyword evidence="7" id="KW-1185">Reference proteome</keyword>
<keyword evidence="4" id="KW-1133">Transmembrane helix</keyword>
<feature type="domain" description="Phospholipid/glycerol acyltransferase" evidence="5">
    <location>
        <begin position="151"/>
        <end position="275"/>
    </location>
</feature>
<dbReference type="PANTHER" id="PTHR10983:SF14">
    <property type="entry name" value="1-ACYL-SN-GLYCEROL-3-PHOSPHATE ACYLTRANSFERASE ACL-12-RELATED"/>
    <property type="match status" value="1"/>
</dbReference>
<dbReference type="Pfam" id="PF16076">
    <property type="entry name" value="Acyltransf_C"/>
    <property type="match status" value="1"/>
</dbReference>
<dbReference type="AlphaFoldDB" id="A0A090L360"/>
<dbReference type="InterPro" id="IPR032098">
    <property type="entry name" value="Acyltransf_C"/>
</dbReference>
<dbReference type="PANTHER" id="PTHR10983">
    <property type="entry name" value="1-ACYLGLYCEROL-3-PHOSPHATE ACYLTRANSFERASE-RELATED"/>
    <property type="match status" value="1"/>
</dbReference>
<dbReference type="CTD" id="36374294"/>
<evidence type="ECO:0000256" key="2">
    <source>
        <dbReference type="ARBA" id="ARBA00022679"/>
    </source>
</evidence>
<keyword evidence="3 6" id="KW-0012">Acyltransferase</keyword>
<dbReference type="GO" id="GO:0036149">
    <property type="term" value="P:phosphatidylinositol acyl-chain remodeling"/>
    <property type="evidence" value="ECO:0007669"/>
    <property type="project" value="TreeGrafter"/>
</dbReference>
<dbReference type="WormBase" id="SRAE_1000020500">
    <property type="protein sequence ID" value="SRP11155"/>
    <property type="gene ID" value="WBGene00256799"/>
</dbReference>
<dbReference type="GO" id="GO:0016746">
    <property type="term" value="F:acyltransferase activity"/>
    <property type="evidence" value="ECO:0007669"/>
    <property type="project" value="UniProtKB-KW"/>
</dbReference>
<accession>A0A090L360</accession>
<name>A0A090L360_STRRB</name>
<evidence type="ECO:0000313" key="9">
    <source>
        <dbReference type="WormBase" id="SRAE_1000020500"/>
    </source>
</evidence>
<organism evidence="6">
    <name type="scientific">Strongyloides ratti</name>
    <name type="common">Parasitic roundworm</name>
    <dbReference type="NCBI Taxonomy" id="34506"/>
    <lineage>
        <taxon>Eukaryota</taxon>
        <taxon>Metazoa</taxon>
        <taxon>Ecdysozoa</taxon>
        <taxon>Nematoda</taxon>
        <taxon>Chromadorea</taxon>
        <taxon>Rhabditida</taxon>
        <taxon>Tylenchina</taxon>
        <taxon>Panagrolaimomorpha</taxon>
        <taxon>Strongyloidoidea</taxon>
        <taxon>Strongyloididae</taxon>
        <taxon>Strongyloides</taxon>
    </lineage>
</organism>
<dbReference type="OMA" id="TPLGVMW"/>
<dbReference type="STRING" id="34506.A0A090L360"/>
<dbReference type="InterPro" id="IPR002123">
    <property type="entry name" value="Plipid/glycerol_acylTrfase"/>
</dbReference>
<evidence type="ECO:0000313" key="6">
    <source>
        <dbReference type="EMBL" id="CEF61929.1"/>
    </source>
</evidence>
<keyword evidence="4" id="KW-0812">Transmembrane</keyword>
<dbReference type="CDD" id="cd07990">
    <property type="entry name" value="LPLAT_LCLAT1-like"/>
    <property type="match status" value="1"/>
</dbReference>
<comment type="similarity">
    <text evidence="1">Belongs to the 1-acyl-sn-glycerol-3-phosphate acyltransferase family.</text>
</comment>
<feature type="transmembrane region" description="Helical" evidence="4">
    <location>
        <begin position="70"/>
        <end position="94"/>
    </location>
</feature>
<proteinExistence type="inferred from homology"/>
<gene>
    <name evidence="6 8 9" type="ORF">SRAE_1000020500</name>
</gene>
<evidence type="ECO:0000256" key="1">
    <source>
        <dbReference type="ARBA" id="ARBA00008655"/>
    </source>
</evidence>
<dbReference type="Proteomes" id="UP000035682">
    <property type="component" value="Unplaced"/>
</dbReference>
<dbReference type="SUPFAM" id="SSF69593">
    <property type="entry name" value="Glycerol-3-phosphate (1)-acyltransferase"/>
    <property type="match status" value="1"/>
</dbReference>
<reference evidence="6 7" key="1">
    <citation type="submission" date="2014-09" db="EMBL/GenBank/DDBJ databases">
        <authorList>
            <person name="Martin A.A."/>
        </authorList>
    </citation>
    <scope>NUCLEOTIDE SEQUENCE</scope>
    <source>
        <strain evidence="7">ED321</strain>
        <strain evidence="6">ED321 Heterogonic</strain>
    </source>
</reference>
<dbReference type="OrthoDB" id="5920068at2759"/>
<dbReference type="EMBL" id="LN609528">
    <property type="protein sequence ID" value="CEF61929.1"/>
    <property type="molecule type" value="Genomic_DNA"/>
</dbReference>
<evidence type="ECO:0000259" key="5">
    <source>
        <dbReference type="SMART" id="SM00563"/>
    </source>
</evidence>
<evidence type="ECO:0000256" key="4">
    <source>
        <dbReference type="SAM" id="Phobius"/>
    </source>
</evidence>
<evidence type="ECO:0000256" key="3">
    <source>
        <dbReference type="ARBA" id="ARBA00023315"/>
    </source>
</evidence>
<feature type="transmembrane region" description="Helical" evidence="4">
    <location>
        <begin position="397"/>
        <end position="419"/>
    </location>
</feature>